<proteinExistence type="predicted"/>
<feature type="domain" description="Fibrinogen C-terminal" evidence="9">
    <location>
        <begin position="320"/>
        <end position="539"/>
    </location>
</feature>
<dbReference type="Pfam" id="PF25443">
    <property type="entry name" value="ANG-1"/>
    <property type="match status" value="1"/>
</dbReference>
<dbReference type="PROSITE" id="PS51406">
    <property type="entry name" value="FIBRINOGEN_C_2"/>
    <property type="match status" value="1"/>
</dbReference>
<dbReference type="InterPro" id="IPR020837">
    <property type="entry name" value="Fibrinogen_CS"/>
</dbReference>
<dbReference type="NCBIfam" id="NF040941">
    <property type="entry name" value="GGGWT_bact"/>
    <property type="match status" value="1"/>
</dbReference>
<dbReference type="GeneID" id="105910567"/>
<reference evidence="11" key="1">
    <citation type="submission" date="2025-08" db="UniProtKB">
        <authorList>
            <consortium name="RefSeq"/>
        </authorList>
    </citation>
    <scope>IDENTIFICATION</scope>
</reference>
<evidence type="ECO:0000256" key="7">
    <source>
        <dbReference type="ARBA" id="ARBA00023180"/>
    </source>
</evidence>
<keyword evidence="7" id="KW-0325">Glycoprotein</keyword>
<dbReference type="KEGG" id="char:105910567"/>
<keyword evidence="6" id="KW-1015">Disulfide bond</keyword>
<dbReference type="InterPro" id="IPR037579">
    <property type="entry name" value="FIB_ANG-like"/>
</dbReference>
<keyword evidence="3" id="KW-0037">Angiogenesis</keyword>
<dbReference type="GO" id="GO:0007596">
    <property type="term" value="P:blood coagulation"/>
    <property type="evidence" value="ECO:0007669"/>
    <property type="project" value="InterPro"/>
</dbReference>
<dbReference type="RefSeq" id="XP_042565169.1">
    <property type="nucleotide sequence ID" value="XM_042709235.1"/>
</dbReference>
<keyword evidence="10" id="KW-1185">Reference proteome</keyword>
<evidence type="ECO:0000256" key="8">
    <source>
        <dbReference type="SAM" id="Coils"/>
    </source>
</evidence>
<dbReference type="PROSITE" id="PS00514">
    <property type="entry name" value="FIBRINOGEN_C_1"/>
    <property type="match status" value="1"/>
</dbReference>
<evidence type="ECO:0000256" key="4">
    <source>
        <dbReference type="ARBA" id="ARBA00022729"/>
    </source>
</evidence>
<keyword evidence="5 8" id="KW-0175">Coiled coil</keyword>
<keyword evidence="2" id="KW-0964">Secreted</keyword>
<comment type="subcellular location">
    <subcellularLocation>
        <location evidence="1">Secreted</location>
    </subcellularLocation>
</comment>
<evidence type="ECO:0000256" key="3">
    <source>
        <dbReference type="ARBA" id="ARBA00022657"/>
    </source>
</evidence>
<dbReference type="GO" id="GO:0005576">
    <property type="term" value="C:extracellular region"/>
    <property type="evidence" value="ECO:0007669"/>
    <property type="project" value="UniProtKB-SubCell"/>
</dbReference>
<dbReference type="CDD" id="cd00087">
    <property type="entry name" value="FReD"/>
    <property type="match status" value="1"/>
</dbReference>
<dbReference type="OrthoDB" id="7735366at2759"/>
<evidence type="ECO:0000256" key="1">
    <source>
        <dbReference type="ARBA" id="ARBA00004613"/>
    </source>
</evidence>
<dbReference type="Proteomes" id="UP000515152">
    <property type="component" value="Chromosome 11"/>
</dbReference>
<evidence type="ECO:0000313" key="10">
    <source>
        <dbReference type="Proteomes" id="UP000515152"/>
    </source>
</evidence>
<dbReference type="SMART" id="SM00186">
    <property type="entry name" value="FBG"/>
    <property type="match status" value="1"/>
</dbReference>
<name>A0A8M1KU72_CLUHA</name>
<evidence type="ECO:0000256" key="2">
    <source>
        <dbReference type="ARBA" id="ARBA00022525"/>
    </source>
</evidence>
<dbReference type="AlphaFoldDB" id="A0A8M1KU72"/>
<evidence type="ECO:0000256" key="6">
    <source>
        <dbReference type="ARBA" id="ARBA00023157"/>
    </source>
</evidence>
<organism evidence="10 11">
    <name type="scientific">Clupea harengus</name>
    <name type="common">Atlantic herring</name>
    <dbReference type="NCBI Taxonomy" id="7950"/>
    <lineage>
        <taxon>Eukaryota</taxon>
        <taxon>Metazoa</taxon>
        <taxon>Chordata</taxon>
        <taxon>Craniata</taxon>
        <taxon>Vertebrata</taxon>
        <taxon>Euteleostomi</taxon>
        <taxon>Actinopterygii</taxon>
        <taxon>Neopterygii</taxon>
        <taxon>Teleostei</taxon>
        <taxon>Clupei</taxon>
        <taxon>Clupeiformes</taxon>
        <taxon>Clupeoidei</taxon>
        <taxon>Clupeidae</taxon>
        <taxon>Clupea</taxon>
    </lineage>
</organism>
<dbReference type="GO" id="GO:0001525">
    <property type="term" value="P:angiogenesis"/>
    <property type="evidence" value="ECO:0007669"/>
    <property type="project" value="UniProtKB-KW"/>
</dbReference>
<keyword evidence="4" id="KW-0732">Signal</keyword>
<dbReference type="Pfam" id="PF00147">
    <property type="entry name" value="Fibrinogen_C"/>
    <property type="match status" value="1"/>
</dbReference>
<dbReference type="InterPro" id="IPR002181">
    <property type="entry name" value="Fibrinogen_a/b/g_C_dom"/>
</dbReference>
<protein>
    <submittedName>
        <fullName evidence="11">Angiopoietin-1-like</fullName>
    </submittedName>
</protein>
<dbReference type="InterPro" id="IPR057439">
    <property type="entry name" value="ANG-1/2/4"/>
</dbReference>
<dbReference type="FunFam" id="3.90.215.10:FF:000001">
    <property type="entry name" value="Tenascin isoform 1"/>
    <property type="match status" value="1"/>
</dbReference>
<dbReference type="PANTHER" id="PTHR47221:SF6">
    <property type="entry name" value="FIBRINOGEN ALPHA CHAIN"/>
    <property type="match status" value="1"/>
</dbReference>
<sequence length="563" mass="63365">MRAQLHWCEPLQESVEDPAALGQLFCNNNVPAFGSTAGELGCLWDSDAFPRCVVHGGCESPACCCHALEQTSVACGSGWLHCWSGSHSACPAAQVGGSQRRVATAFWERQQRRRTAPVVGQRVQHLELAIENYTHWIQQIEGFVRTNINVEARRQEQSTVNDDTAAILDMSTNLLYQTAKHTRKLMDVETQVLDQSSRLEIQLLENSLSNNKLETQLLQQSSEITKLAQQNGVLEQRLNGMELQHQQQLKALLQERSGLQKVVLQQNQLIEELESRMALVSSDNSLLENQQQQLRETIRRLQDICSKDTAVEASNSLEQADERRMFRDCADVLHAGFNESGVYTIHLTSQQTAKVYCDMETAGGGWTVLQRRQDGTTDFHRTWEEYKMGFGPLSGEHWLGNELVFLLSSQRQYSLRVELTDWDEQHGLSQYEHFHISSEKQKYRLSVKGYSGTAGRLSSLVSHGADFSTKDVDNDKCICHCAPLLTGGWWFDACGASNLNGVYYSKGHNMGKINGIKWHYFKGPSYSLQKTTMMIRPLDFGDSLRGLKTGRDAALQLDKELTG</sequence>
<dbReference type="FunFam" id="4.10.530.10:FF:000001">
    <property type="entry name" value="angiopoietin-2 isoform X1"/>
    <property type="match status" value="1"/>
</dbReference>
<evidence type="ECO:0000256" key="5">
    <source>
        <dbReference type="ARBA" id="ARBA00023054"/>
    </source>
</evidence>
<accession>A0A8M1KU72</accession>
<dbReference type="PANTHER" id="PTHR47221">
    <property type="entry name" value="FIBRINOGEN ALPHA CHAIN"/>
    <property type="match status" value="1"/>
</dbReference>
<evidence type="ECO:0000259" key="9">
    <source>
        <dbReference type="PROSITE" id="PS51406"/>
    </source>
</evidence>
<feature type="coiled-coil region" evidence="8">
    <location>
        <begin position="270"/>
        <end position="307"/>
    </location>
</feature>
<evidence type="ECO:0000313" key="11">
    <source>
        <dbReference type="RefSeq" id="XP_042565169.1"/>
    </source>
</evidence>
<feature type="coiled-coil region" evidence="8">
    <location>
        <begin position="210"/>
        <end position="244"/>
    </location>
</feature>
<gene>
    <name evidence="11" type="primary">LOC105910567</name>
</gene>